<feature type="domain" description="Thioesterase" evidence="1">
    <location>
        <begin position="109"/>
        <end position="176"/>
    </location>
</feature>
<dbReference type="InterPro" id="IPR052061">
    <property type="entry name" value="PTE-AB_protein"/>
</dbReference>
<evidence type="ECO:0000313" key="2">
    <source>
        <dbReference type="EMBL" id="PTB62734.1"/>
    </source>
</evidence>
<dbReference type="InterPro" id="IPR029069">
    <property type="entry name" value="HotDog_dom_sf"/>
</dbReference>
<dbReference type="PANTHER" id="PTHR47260:SF3">
    <property type="entry name" value="THIOESTERASE FAMILY PROTEIN (AFU_ORTHOLOGUE AFUA_7G03960)"/>
    <property type="match status" value="1"/>
</dbReference>
<evidence type="ECO:0000259" key="1">
    <source>
        <dbReference type="Pfam" id="PF03061"/>
    </source>
</evidence>
<dbReference type="Gene3D" id="3.10.129.10">
    <property type="entry name" value="Hotdog Thioesterase"/>
    <property type="match status" value="1"/>
</dbReference>
<dbReference type="SUPFAM" id="SSF54637">
    <property type="entry name" value="Thioesterase/thiol ester dehydrase-isomerase"/>
    <property type="match status" value="1"/>
</dbReference>
<organism evidence="2 3">
    <name type="scientific">Trichoderma citrinoviride</name>
    <dbReference type="NCBI Taxonomy" id="58853"/>
    <lineage>
        <taxon>Eukaryota</taxon>
        <taxon>Fungi</taxon>
        <taxon>Dikarya</taxon>
        <taxon>Ascomycota</taxon>
        <taxon>Pezizomycotina</taxon>
        <taxon>Sordariomycetes</taxon>
        <taxon>Hypocreomycetidae</taxon>
        <taxon>Hypocreales</taxon>
        <taxon>Hypocreaceae</taxon>
        <taxon>Trichoderma</taxon>
    </lineage>
</organism>
<dbReference type="CDD" id="cd03443">
    <property type="entry name" value="PaaI_thioesterase"/>
    <property type="match status" value="1"/>
</dbReference>
<name>A0A2T4B084_9HYPO</name>
<dbReference type="OrthoDB" id="506431at2759"/>
<dbReference type="GeneID" id="36603853"/>
<reference evidence="3" key="1">
    <citation type="submission" date="2016-07" db="EMBL/GenBank/DDBJ databases">
        <title>Multiple horizontal gene transfer events from other fungi enriched the ability of initially mycotrophic Trichoderma (Ascomycota) to feed on dead plant biomass.</title>
        <authorList>
            <consortium name="DOE Joint Genome Institute"/>
            <person name="Atanasova L."/>
            <person name="Chenthamara K."/>
            <person name="Zhang J."/>
            <person name="Grujic M."/>
            <person name="Henrissat B."/>
            <person name="Kuo A."/>
            <person name="Aerts A."/>
            <person name="Salamov A."/>
            <person name="Lipzen A."/>
            <person name="Labutti K."/>
            <person name="Barry K."/>
            <person name="Miao Y."/>
            <person name="Rahimi M.J."/>
            <person name="Shen Q."/>
            <person name="Grigoriev I.V."/>
            <person name="Kubicek C.P."/>
            <person name="Druzhinina I.S."/>
        </authorList>
    </citation>
    <scope>NUCLEOTIDE SEQUENCE [LARGE SCALE GENOMIC DNA]</scope>
    <source>
        <strain evidence="3">TUCIM 6016</strain>
    </source>
</reference>
<proteinExistence type="predicted"/>
<dbReference type="Pfam" id="PF03061">
    <property type="entry name" value="4HBT"/>
    <property type="match status" value="1"/>
</dbReference>
<sequence length="216" mass="24099">MDLFSQYSRLVTLFESKHYKPVPVWGRIRKPGGEDFFFSQTIGTESTIPHCLLLERNSLAPFAEYPQLDVKLQEEDELSPTTDFSAVEAPDTIMLLALSSPGVCSHPATAHGGLISTILDEAMAHSLVSRFSTIPGKVEDVRRTLLTSQLEVVFRRPVRTPGVLIVKSWCVAGKGRKFWMRAQGTQVASLKEKLQDLDEEVKCEASGLWIKINPKL</sequence>
<accession>A0A2T4B084</accession>
<dbReference type="PANTHER" id="PTHR47260">
    <property type="entry name" value="UPF0644 PROTEIN PB2B4.06"/>
    <property type="match status" value="1"/>
</dbReference>
<dbReference type="InterPro" id="IPR006683">
    <property type="entry name" value="Thioestr_dom"/>
</dbReference>
<dbReference type="EMBL" id="KZ680222">
    <property type="protein sequence ID" value="PTB62734.1"/>
    <property type="molecule type" value="Genomic_DNA"/>
</dbReference>
<gene>
    <name evidence="2" type="ORF">BBK36DRAFT_1172489</name>
</gene>
<keyword evidence="3" id="KW-1185">Reference proteome</keyword>
<dbReference type="RefSeq" id="XP_024746054.1">
    <property type="nucleotide sequence ID" value="XM_024895735.1"/>
</dbReference>
<protein>
    <recommendedName>
        <fullName evidence="1">Thioesterase domain-containing protein</fullName>
    </recommendedName>
</protein>
<evidence type="ECO:0000313" key="3">
    <source>
        <dbReference type="Proteomes" id="UP000241546"/>
    </source>
</evidence>
<dbReference type="Proteomes" id="UP000241546">
    <property type="component" value="Unassembled WGS sequence"/>
</dbReference>
<dbReference type="AlphaFoldDB" id="A0A2T4B084"/>